<keyword evidence="7" id="KW-0997">Cell inner membrane</keyword>
<dbReference type="HAMAP" id="MF_00970">
    <property type="entry name" value="RNase_E"/>
    <property type="match status" value="1"/>
</dbReference>
<feature type="compositionally biased region" description="Basic and acidic residues" evidence="18">
    <location>
        <begin position="653"/>
        <end position="662"/>
    </location>
</feature>
<keyword evidence="14 20" id="KW-0378">Hydrolase</keyword>
<feature type="region of interest" description="Disordered" evidence="18">
    <location>
        <begin position="653"/>
        <end position="863"/>
    </location>
</feature>
<keyword evidence="10" id="KW-0540">Nuclease</keyword>
<keyword evidence="8" id="KW-0698">rRNA processing</keyword>
<proteinExistence type="inferred from homology"/>
<evidence type="ECO:0000256" key="11">
    <source>
        <dbReference type="ARBA" id="ARBA00022723"/>
    </source>
</evidence>
<keyword evidence="11" id="KW-0479">Metal-binding</keyword>
<name>A0A3B0RY22_9ZZZZ</name>
<dbReference type="InterPro" id="IPR019307">
    <property type="entry name" value="RNA-bd_AU-1/RNase_E/G"/>
</dbReference>
<comment type="cofactor">
    <cofactor evidence="1">
        <name>Mg(2+)</name>
        <dbReference type="ChEBI" id="CHEBI:18420"/>
    </cofactor>
</comment>
<dbReference type="InterPro" id="IPR004659">
    <property type="entry name" value="RNase_E/G"/>
</dbReference>
<feature type="compositionally biased region" description="Basic residues" evidence="18">
    <location>
        <begin position="725"/>
        <end position="736"/>
    </location>
</feature>
<keyword evidence="15" id="KW-0460">Magnesium</keyword>
<evidence type="ECO:0000259" key="19">
    <source>
        <dbReference type="PROSITE" id="PS50126"/>
    </source>
</evidence>
<evidence type="ECO:0000256" key="17">
    <source>
        <dbReference type="ARBA" id="ARBA00023136"/>
    </source>
</evidence>
<evidence type="ECO:0000256" key="1">
    <source>
        <dbReference type="ARBA" id="ARBA00001946"/>
    </source>
</evidence>
<dbReference type="InterPro" id="IPR003029">
    <property type="entry name" value="S1_domain"/>
</dbReference>
<feature type="compositionally biased region" description="Basic and acidic residues" evidence="18">
    <location>
        <begin position="785"/>
        <end position="808"/>
    </location>
</feature>
<dbReference type="InterPro" id="IPR012340">
    <property type="entry name" value="NA-bd_OB-fold"/>
</dbReference>
<dbReference type="SUPFAM" id="SSF50249">
    <property type="entry name" value="Nucleic acid-binding proteins"/>
    <property type="match status" value="1"/>
</dbReference>
<feature type="domain" description="S1 motif" evidence="19">
    <location>
        <begin position="40"/>
        <end position="129"/>
    </location>
</feature>
<protein>
    <recommendedName>
        <fullName evidence="4">Ribonuclease G</fullName>
    </recommendedName>
</protein>
<keyword evidence="9" id="KW-0819">tRNA processing</keyword>
<evidence type="ECO:0000256" key="3">
    <source>
        <dbReference type="ARBA" id="ARBA00005663"/>
    </source>
</evidence>
<dbReference type="GO" id="GO:0008995">
    <property type="term" value="F:ribonuclease E activity"/>
    <property type="evidence" value="ECO:0007669"/>
    <property type="project" value="InterPro"/>
</dbReference>
<evidence type="ECO:0000256" key="10">
    <source>
        <dbReference type="ARBA" id="ARBA00022722"/>
    </source>
</evidence>
<evidence type="ECO:0000256" key="14">
    <source>
        <dbReference type="ARBA" id="ARBA00022801"/>
    </source>
</evidence>
<dbReference type="GO" id="GO:0005737">
    <property type="term" value="C:cytoplasm"/>
    <property type="evidence" value="ECO:0007669"/>
    <property type="project" value="UniProtKB-SubCell"/>
</dbReference>
<sequence length="863" mass="97317">MTIKMLIDASHEEETRVAIVHGNRVEEFDYESSAKKQIKGNIYLAKITRVEPSLQAAFVEYGGNRHGFLAFSEIHPDYYQIPVSDREALIAEEAAAYARILEEDEEIPEKKPKRKPRRKSKPRVAKTEKTTEDTSENSEENISEEGPEVAANEVEAVETVDIEVIEPEDEQNSPAEEDAESDGPSITKAENVAEPDTITEDVPPEDSPEDSDNDDDDIDSDIEKEAANALDDEEAAERLRVKIAKGLRRKYKIQEVIKKNQVMLIQVVKEERGNKGAALTTYLSLPGRYCVLMPNTLHGGGVSRKIASVSERKSLKKILADLNMPSGIACIIRTAGQSRTKTEIKRDFDYLIRTWEGIRERTLKSVAPVLINEEGDLIKRSIRDLYTREIDEILVEGEDGYKTARSFMRLLMPSHARKIKHYTDPIPLLHKYQVESQLDSMYSPTVQLKSGGYIVINPTEALVSIDVNSGKATKGHNIEETARKTNLEAAEEVARQLRLRDMAGLIVIDFIDMEVRSNNRAVEQKMKECLKSDRARIQVGKISSFGLLEMSRQRLRAGVLESSTRACPHCEGSGVIRSMETQVLHILRALEEEGIRGRNDKVTVYLPEQTAIYMLNGKRTKLVSLEEQYSFAIEVAIDTSLTEASYRLEMKNSDNKKPEKSHQARQNSPQNQQSGQNKDRSGNPRRNRQRNQNRKSRDHGEDKHQENEETPEVTAADSDNQDSKPRRRRRRPRRGNRNASDHSDQNSVESSENAPSAPVDSEVKETPSVTDTEDKPRRRSRGSKKPSDEAVSEEKTAEAPEVKADQKPARRPYPPQARSRRKASESKKADDKPAIADAAKPQTPETPKNTGPKKTGWWQRTFG</sequence>
<gene>
    <name evidence="20" type="ORF">MNBD_ALPHA02-2397</name>
</gene>
<evidence type="ECO:0000256" key="9">
    <source>
        <dbReference type="ARBA" id="ARBA00022694"/>
    </source>
</evidence>
<feature type="compositionally biased region" description="Acidic residues" evidence="18">
    <location>
        <begin position="155"/>
        <end position="181"/>
    </location>
</feature>
<dbReference type="PANTHER" id="PTHR30001">
    <property type="entry name" value="RIBONUCLEASE"/>
    <property type="match status" value="1"/>
</dbReference>
<evidence type="ECO:0000256" key="12">
    <source>
        <dbReference type="ARBA" id="ARBA00022730"/>
    </source>
</evidence>
<dbReference type="InterPro" id="IPR028878">
    <property type="entry name" value="RNase_E"/>
</dbReference>
<dbReference type="PANTHER" id="PTHR30001:SF1">
    <property type="entry name" value="RIBONUCLEASE E_G-LIKE PROTEIN, CHLOROPLASTIC"/>
    <property type="match status" value="1"/>
</dbReference>
<keyword evidence="6" id="KW-0963">Cytoplasm</keyword>
<feature type="compositionally biased region" description="Basic and acidic residues" evidence="18">
    <location>
        <begin position="822"/>
        <end position="834"/>
    </location>
</feature>
<comment type="similarity">
    <text evidence="3">Belongs to the RNase E/G family. RNase G subfamily.</text>
</comment>
<evidence type="ECO:0000256" key="6">
    <source>
        <dbReference type="ARBA" id="ARBA00022490"/>
    </source>
</evidence>
<comment type="subcellular location">
    <subcellularLocation>
        <location evidence="2">Cytoplasm</location>
    </subcellularLocation>
</comment>
<evidence type="ECO:0000256" key="18">
    <source>
        <dbReference type="SAM" id="MobiDB-lite"/>
    </source>
</evidence>
<dbReference type="NCBIfam" id="TIGR00757">
    <property type="entry name" value="RNaseEG"/>
    <property type="match status" value="1"/>
</dbReference>
<feature type="compositionally biased region" description="Low complexity" evidence="18">
    <location>
        <begin position="666"/>
        <end position="676"/>
    </location>
</feature>
<evidence type="ECO:0000256" key="8">
    <source>
        <dbReference type="ARBA" id="ARBA00022552"/>
    </source>
</evidence>
<feature type="compositionally biased region" description="Acidic residues" evidence="18">
    <location>
        <begin position="133"/>
        <end position="147"/>
    </location>
</feature>
<reference evidence="20" key="1">
    <citation type="submission" date="2018-06" db="EMBL/GenBank/DDBJ databases">
        <authorList>
            <person name="Zhirakovskaya E."/>
        </authorList>
    </citation>
    <scope>NUCLEOTIDE SEQUENCE</scope>
</reference>
<accession>A0A3B0RY22</accession>
<dbReference type="Pfam" id="PF20833">
    <property type="entry name" value="RNase_E_G_Thio"/>
    <property type="match status" value="1"/>
</dbReference>
<dbReference type="GO" id="GO:0008033">
    <property type="term" value="P:tRNA processing"/>
    <property type="evidence" value="ECO:0007669"/>
    <property type="project" value="UniProtKB-KW"/>
</dbReference>
<keyword evidence="5" id="KW-1003">Cell membrane</keyword>
<feature type="compositionally biased region" description="Acidic residues" evidence="18">
    <location>
        <begin position="197"/>
        <end position="219"/>
    </location>
</feature>
<dbReference type="GO" id="GO:0006364">
    <property type="term" value="P:rRNA processing"/>
    <property type="evidence" value="ECO:0007669"/>
    <property type="project" value="UniProtKB-KW"/>
</dbReference>
<feature type="region of interest" description="Disordered" evidence="18">
    <location>
        <begin position="107"/>
        <end position="219"/>
    </location>
</feature>
<keyword evidence="13" id="KW-0255">Endonuclease</keyword>
<keyword evidence="12" id="KW-0699">rRNA-binding</keyword>
<dbReference type="Pfam" id="PF10150">
    <property type="entry name" value="RNase_E_G"/>
    <property type="match status" value="1"/>
</dbReference>
<keyword evidence="16" id="KW-0694">RNA-binding</keyword>
<evidence type="ECO:0000256" key="4">
    <source>
        <dbReference type="ARBA" id="ARBA00017719"/>
    </source>
</evidence>
<evidence type="ECO:0000256" key="5">
    <source>
        <dbReference type="ARBA" id="ARBA00022475"/>
    </source>
</evidence>
<evidence type="ECO:0000256" key="13">
    <source>
        <dbReference type="ARBA" id="ARBA00022759"/>
    </source>
</evidence>
<dbReference type="InterPro" id="IPR048583">
    <property type="entry name" value="RNase_E_G_thioredoxin-like"/>
</dbReference>
<dbReference type="AlphaFoldDB" id="A0A3B0RY22"/>
<dbReference type="GO" id="GO:0019843">
    <property type="term" value="F:rRNA binding"/>
    <property type="evidence" value="ECO:0007669"/>
    <property type="project" value="UniProtKB-KW"/>
</dbReference>
<evidence type="ECO:0000313" key="20">
    <source>
        <dbReference type="EMBL" id="VAV96352.1"/>
    </source>
</evidence>
<dbReference type="PROSITE" id="PS50126">
    <property type="entry name" value="S1"/>
    <property type="match status" value="1"/>
</dbReference>
<organism evidence="20">
    <name type="scientific">hydrothermal vent metagenome</name>
    <dbReference type="NCBI Taxonomy" id="652676"/>
    <lineage>
        <taxon>unclassified sequences</taxon>
        <taxon>metagenomes</taxon>
        <taxon>ecological metagenomes</taxon>
    </lineage>
</organism>
<dbReference type="Gene3D" id="3.40.1260.20">
    <property type="entry name" value="Ribonuclease E, catalytic domain"/>
    <property type="match status" value="1"/>
</dbReference>
<evidence type="ECO:0000256" key="2">
    <source>
        <dbReference type="ARBA" id="ARBA00004496"/>
    </source>
</evidence>
<evidence type="ECO:0000256" key="15">
    <source>
        <dbReference type="ARBA" id="ARBA00022842"/>
    </source>
</evidence>
<feature type="compositionally biased region" description="Basic and acidic residues" evidence="18">
    <location>
        <begin position="698"/>
        <end position="707"/>
    </location>
</feature>
<dbReference type="GO" id="GO:0046872">
    <property type="term" value="F:metal ion binding"/>
    <property type="evidence" value="ECO:0007669"/>
    <property type="project" value="UniProtKB-KW"/>
</dbReference>
<evidence type="ECO:0000256" key="16">
    <source>
        <dbReference type="ARBA" id="ARBA00022884"/>
    </source>
</evidence>
<feature type="compositionally biased region" description="Polar residues" evidence="18">
    <location>
        <begin position="745"/>
        <end position="754"/>
    </location>
</feature>
<keyword evidence="17" id="KW-0472">Membrane</keyword>
<evidence type="ECO:0000256" key="7">
    <source>
        <dbReference type="ARBA" id="ARBA00022519"/>
    </source>
</evidence>
<feature type="compositionally biased region" description="Basic residues" evidence="18">
    <location>
        <begin position="683"/>
        <end position="697"/>
    </location>
</feature>
<dbReference type="Gene3D" id="2.40.50.140">
    <property type="entry name" value="Nucleic acid-binding proteins"/>
    <property type="match status" value="1"/>
</dbReference>
<feature type="compositionally biased region" description="Basic residues" evidence="18">
    <location>
        <begin position="111"/>
        <end position="124"/>
    </location>
</feature>
<dbReference type="EMBL" id="UOED01000107">
    <property type="protein sequence ID" value="VAV96352.1"/>
    <property type="molecule type" value="Genomic_DNA"/>
</dbReference>